<dbReference type="PANTHER" id="PTHR12215">
    <property type="entry name" value="PHOSPHOPANTETHEINE TRANSFERASE"/>
    <property type="match status" value="1"/>
</dbReference>
<dbReference type="GO" id="GO:0005829">
    <property type="term" value="C:cytosol"/>
    <property type="evidence" value="ECO:0007669"/>
    <property type="project" value="TreeGrafter"/>
</dbReference>
<dbReference type="OrthoDB" id="26719at2759"/>
<dbReference type="FunCoup" id="G0PGH6">
    <property type="interactions" value="2073"/>
</dbReference>
<keyword evidence="12" id="KW-1185">Reference proteome</keyword>
<evidence type="ECO:0000259" key="10">
    <source>
        <dbReference type="Pfam" id="PF22624"/>
    </source>
</evidence>
<dbReference type="HOGENOM" id="CLU_057011_3_0_1"/>
<feature type="domain" description="4'-phosphopantetheinyl transferase" evidence="9">
    <location>
        <begin position="127"/>
        <end position="213"/>
    </location>
</feature>
<dbReference type="InterPro" id="IPR055066">
    <property type="entry name" value="AASDHPPT_N"/>
</dbReference>
<organism evidence="12">
    <name type="scientific">Caenorhabditis brenneri</name>
    <name type="common">Nematode worm</name>
    <dbReference type="NCBI Taxonomy" id="135651"/>
    <lineage>
        <taxon>Eukaryota</taxon>
        <taxon>Metazoa</taxon>
        <taxon>Ecdysozoa</taxon>
        <taxon>Nematoda</taxon>
        <taxon>Chromadorea</taxon>
        <taxon>Rhabditida</taxon>
        <taxon>Rhabditina</taxon>
        <taxon>Rhabditomorpha</taxon>
        <taxon>Rhabditoidea</taxon>
        <taxon>Rhabditidae</taxon>
        <taxon>Peloderinae</taxon>
        <taxon>Caenorhabditis</taxon>
    </lineage>
</organism>
<evidence type="ECO:0000256" key="7">
    <source>
        <dbReference type="ARBA" id="ARBA00048641"/>
    </source>
</evidence>
<gene>
    <name evidence="11" type="ORF">CAEBREN_19836</name>
</gene>
<comment type="similarity">
    <text evidence="1">Belongs to the P-Pant transferase superfamily. AcpS family.</text>
</comment>
<dbReference type="InterPro" id="IPR037143">
    <property type="entry name" value="4-PPantetheinyl_Trfase_dom_sf"/>
</dbReference>
<comment type="catalytic activity">
    <reaction evidence="8">
        <text>apo-[ACP] + acetyl-CoA = acetyl-[ACP] + adenosine 3',5'-bisphosphate + H(+)</text>
        <dbReference type="Rhea" id="RHEA:46564"/>
        <dbReference type="Rhea" id="RHEA-COMP:9621"/>
        <dbReference type="Rhea" id="RHEA-COMP:9690"/>
        <dbReference type="ChEBI" id="CHEBI:15378"/>
        <dbReference type="ChEBI" id="CHEBI:29999"/>
        <dbReference type="ChEBI" id="CHEBI:57288"/>
        <dbReference type="ChEBI" id="CHEBI:58343"/>
        <dbReference type="ChEBI" id="CHEBI:78446"/>
    </reaction>
    <physiologicalReaction direction="left-to-right" evidence="8">
        <dbReference type="Rhea" id="RHEA:46565"/>
    </physiologicalReaction>
</comment>
<comment type="catalytic activity">
    <reaction evidence="7">
        <text>apo-[ACP] + CoA = holo-[ACP] + adenosine 3',5'-bisphosphate + H(+)</text>
        <dbReference type="Rhea" id="RHEA:12068"/>
        <dbReference type="Rhea" id="RHEA-COMP:9685"/>
        <dbReference type="Rhea" id="RHEA-COMP:9690"/>
        <dbReference type="ChEBI" id="CHEBI:15378"/>
        <dbReference type="ChEBI" id="CHEBI:29999"/>
        <dbReference type="ChEBI" id="CHEBI:57287"/>
        <dbReference type="ChEBI" id="CHEBI:58343"/>
        <dbReference type="ChEBI" id="CHEBI:64479"/>
        <dbReference type="EC" id="2.7.8.7"/>
    </reaction>
    <physiologicalReaction direction="left-to-right" evidence="7">
        <dbReference type="Rhea" id="RHEA:12069"/>
    </physiologicalReaction>
</comment>
<evidence type="ECO:0000256" key="8">
    <source>
        <dbReference type="ARBA" id="ARBA00048794"/>
    </source>
</evidence>
<evidence type="ECO:0000256" key="2">
    <source>
        <dbReference type="ARBA" id="ARBA00013172"/>
    </source>
</evidence>
<dbReference type="InterPro" id="IPR008278">
    <property type="entry name" value="4-PPantetheinyl_Trfase_dom"/>
</dbReference>
<dbReference type="FunFam" id="3.90.470.20:FF:000026">
    <property type="entry name" value="YALI0E09306p"/>
    <property type="match status" value="1"/>
</dbReference>
<name>G0PGH6_CAEBE</name>
<dbReference type="InterPro" id="IPR050559">
    <property type="entry name" value="P-Pant_transferase_sf"/>
</dbReference>
<dbReference type="Gene3D" id="3.90.470.20">
    <property type="entry name" value="4'-phosphopantetheinyl transferase domain"/>
    <property type="match status" value="2"/>
</dbReference>
<accession>G0PGH6</accession>
<evidence type="ECO:0000313" key="11">
    <source>
        <dbReference type="EMBL" id="EGT55146.1"/>
    </source>
</evidence>
<evidence type="ECO:0000256" key="4">
    <source>
        <dbReference type="ARBA" id="ARBA00022679"/>
    </source>
</evidence>
<dbReference type="InParanoid" id="G0PGH6"/>
<protein>
    <recommendedName>
        <fullName evidence="3">L-aminoadipate-semialdehyde dehydrogenase-phosphopantetheinyl transferase</fullName>
        <ecNumber evidence="2">2.7.8.7</ecNumber>
    </recommendedName>
    <alternativeName>
        <fullName evidence="5">4'-phosphopantetheinyl transferase</fullName>
    </alternativeName>
    <alternativeName>
        <fullName evidence="6">Alpha-aminoadipic semialdehyde dehydrogenase-phosphopantetheinyl transferase</fullName>
    </alternativeName>
</protein>
<evidence type="ECO:0000259" key="9">
    <source>
        <dbReference type="Pfam" id="PF01648"/>
    </source>
</evidence>
<sequence>MRVRWAISLEETMTSPSFQNTFRKAILCASESDVDQQKQFRFKEDALACLIGRLMPRKAAVNHTSKSWSSLEFVRNEKGKPSLVNSSNFEYNVSHHGDLVVLATGESRIGSSKTKMYRLETENRVSGIDVMRVNEARRDTAAEQMDTLNRHFSEEEIESVKGGDKSEEKRWHAFYRIWCLKESILKATGVGLPDGLHNHTFQIDPNYDHKPGKEIPLYLYSIYHKVPLPGNTTTSSLYFHRSTPQPQWIFEESFIGEKHCVSVASEQQTSSEEHFTPFEMTSLEEILEDADFINITADADEELDVFMDKPNKPF</sequence>
<evidence type="ECO:0000256" key="3">
    <source>
        <dbReference type="ARBA" id="ARBA00016301"/>
    </source>
</evidence>
<evidence type="ECO:0000256" key="1">
    <source>
        <dbReference type="ARBA" id="ARBA00006195"/>
    </source>
</evidence>
<dbReference type="AlphaFoldDB" id="G0PGH6"/>
<dbReference type="Proteomes" id="UP000008068">
    <property type="component" value="Unassembled WGS sequence"/>
</dbReference>
<dbReference type="GO" id="GO:0008897">
    <property type="term" value="F:holo-[acyl-carrier-protein] synthase activity"/>
    <property type="evidence" value="ECO:0007669"/>
    <property type="project" value="UniProtKB-EC"/>
</dbReference>
<keyword evidence="4" id="KW-0808">Transferase</keyword>
<dbReference type="SUPFAM" id="SSF56214">
    <property type="entry name" value="4'-phosphopantetheinyl transferase"/>
    <property type="match status" value="2"/>
</dbReference>
<evidence type="ECO:0000313" key="12">
    <source>
        <dbReference type="Proteomes" id="UP000008068"/>
    </source>
</evidence>
<dbReference type="EC" id="2.7.8.7" evidence="2"/>
<dbReference type="EMBL" id="GL380419">
    <property type="protein sequence ID" value="EGT55146.1"/>
    <property type="molecule type" value="Genomic_DNA"/>
</dbReference>
<evidence type="ECO:0000256" key="6">
    <source>
        <dbReference type="ARBA" id="ARBA00033443"/>
    </source>
</evidence>
<dbReference type="GO" id="GO:0000287">
    <property type="term" value="F:magnesium ion binding"/>
    <property type="evidence" value="ECO:0007669"/>
    <property type="project" value="InterPro"/>
</dbReference>
<dbReference type="PANTHER" id="PTHR12215:SF10">
    <property type="entry name" value="L-AMINOADIPATE-SEMIALDEHYDE DEHYDROGENASE-PHOSPHOPANTETHEINYL TRANSFERASE"/>
    <property type="match status" value="1"/>
</dbReference>
<proteinExistence type="inferred from homology"/>
<dbReference type="STRING" id="135651.G0PGH6"/>
<dbReference type="GO" id="GO:0019878">
    <property type="term" value="P:lysine biosynthetic process via aminoadipic acid"/>
    <property type="evidence" value="ECO:0007669"/>
    <property type="project" value="TreeGrafter"/>
</dbReference>
<evidence type="ECO:0000256" key="5">
    <source>
        <dbReference type="ARBA" id="ARBA00030484"/>
    </source>
</evidence>
<dbReference type="Pfam" id="PF22624">
    <property type="entry name" value="AASDHPPT_N"/>
    <property type="match status" value="1"/>
</dbReference>
<dbReference type="Pfam" id="PF01648">
    <property type="entry name" value="ACPS"/>
    <property type="match status" value="1"/>
</dbReference>
<feature type="domain" description="4'-phosphopantetheinyl transferase N-terminal" evidence="10">
    <location>
        <begin position="19"/>
        <end position="104"/>
    </location>
</feature>
<reference evidence="12" key="1">
    <citation type="submission" date="2011-07" db="EMBL/GenBank/DDBJ databases">
        <authorList>
            <consortium name="Caenorhabditis brenneri Sequencing and Analysis Consortium"/>
            <person name="Wilson R.K."/>
        </authorList>
    </citation>
    <scope>NUCLEOTIDE SEQUENCE [LARGE SCALE GENOMIC DNA]</scope>
    <source>
        <strain evidence="12">PB2801</strain>
    </source>
</reference>
<dbReference type="OMA" id="RCYRFAF"/>
<dbReference type="FunFam" id="3.90.470.20:FF:000003">
    <property type="entry name" value="L-aminoadipate-semialdehyde dehydrogenase-phosphopantetheinyl transferase"/>
    <property type="match status" value="1"/>
</dbReference>
<dbReference type="eggNOG" id="KOG0945">
    <property type="taxonomic scope" value="Eukaryota"/>
</dbReference>